<gene>
    <name evidence="2" type="ORF">CYJ91_05580</name>
    <name evidence="1" type="ORF">HWN39_05010</name>
</gene>
<dbReference type="Proteomes" id="UP000234212">
    <property type="component" value="Unassembled WGS sequence"/>
</dbReference>
<dbReference type="EMBL" id="PKJX01000002">
    <property type="protein sequence ID" value="PLA57278.1"/>
    <property type="molecule type" value="Genomic_DNA"/>
</dbReference>
<sequence length="73" mass="8336">MNDTDPEETMISENSRLWLSAMFAADGKSGRIFAVSSQSRVSYRWRRLNLANLAYRLAGKTLLAQSRIERAKK</sequence>
<dbReference type="AlphaFoldDB" id="A0A0M2G2T1"/>
<evidence type="ECO:0000313" key="4">
    <source>
        <dbReference type="Proteomes" id="UP000542889"/>
    </source>
</evidence>
<dbReference type="EMBL" id="JABXWP010000005">
    <property type="protein sequence ID" value="NVO87859.1"/>
    <property type="molecule type" value="Genomic_DNA"/>
</dbReference>
<accession>A0A0M2G2T1</accession>
<organism evidence="1 4">
    <name type="scientific">Lacticaseibacillus rhamnosus</name>
    <name type="common">Lactobacillus rhamnosus</name>
    <dbReference type="NCBI Taxonomy" id="47715"/>
    <lineage>
        <taxon>Bacteria</taxon>
        <taxon>Bacillati</taxon>
        <taxon>Bacillota</taxon>
        <taxon>Bacilli</taxon>
        <taxon>Lactobacillales</taxon>
        <taxon>Lactobacillaceae</taxon>
        <taxon>Lacticaseibacillus</taxon>
    </lineage>
</organism>
<evidence type="ECO:0000313" key="3">
    <source>
        <dbReference type="Proteomes" id="UP000234212"/>
    </source>
</evidence>
<reference evidence="2 3" key="1">
    <citation type="submission" date="2017-12" db="EMBL/GenBank/DDBJ databases">
        <title>Phylogenetic diversity of female urinary microbiome.</title>
        <authorList>
            <person name="Thomas-White K."/>
            <person name="Wolfe A.J."/>
        </authorList>
    </citation>
    <scope>NUCLEOTIDE SEQUENCE [LARGE SCALE GENOMIC DNA]</scope>
    <source>
        <strain evidence="2 3">UMB0004</strain>
    </source>
</reference>
<protein>
    <submittedName>
        <fullName evidence="1">Uncharacterized protein</fullName>
    </submittedName>
</protein>
<evidence type="ECO:0000313" key="1">
    <source>
        <dbReference type="EMBL" id="NVO87859.1"/>
    </source>
</evidence>
<name>A0A0M2G2T1_LACRH</name>
<proteinExistence type="predicted"/>
<dbReference type="RefSeq" id="WP_005708038.1">
    <property type="nucleotide sequence ID" value="NZ_CAKMAS010000011.1"/>
</dbReference>
<dbReference type="Proteomes" id="UP000542889">
    <property type="component" value="Unassembled WGS sequence"/>
</dbReference>
<reference evidence="1 4" key="2">
    <citation type="submission" date="2020-06" db="EMBL/GenBank/DDBJ databases">
        <title>Lactobacillus rhamnosus QC,genome.</title>
        <authorList>
            <person name="Yi H."/>
            <person name="Jin M."/>
        </authorList>
    </citation>
    <scope>NUCLEOTIDE SEQUENCE [LARGE SCALE GENOMIC DNA]</scope>
    <source>
        <strain evidence="1 4">QC</strain>
    </source>
</reference>
<evidence type="ECO:0000313" key="2">
    <source>
        <dbReference type="EMBL" id="PLA57278.1"/>
    </source>
</evidence>
<comment type="caution">
    <text evidence="1">The sequence shown here is derived from an EMBL/GenBank/DDBJ whole genome shotgun (WGS) entry which is preliminary data.</text>
</comment>